<dbReference type="SUPFAM" id="SSF53756">
    <property type="entry name" value="UDP-Glycosyltransferase/glycogen phosphorylase"/>
    <property type="match status" value="1"/>
</dbReference>
<dbReference type="PANTHER" id="PTHR45947:SF3">
    <property type="entry name" value="SULFOQUINOVOSYL TRANSFERASE SQD2"/>
    <property type="match status" value="1"/>
</dbReference>
<proteinExistence type="predicted"/>
<protein>
    <submittedName>
        <fullName evidence="3">Glycosyltransferase</fullName>
        <ecNumber evidence="3">2.4.-.-</ecNumber>
    </submittedName>
</protein>
<dbReference type="PANTHER" id="PTHR45947">
    <property type="entry name" value="SULFOQUINOVOSYL TRANSFERASE SQD2"/>
    <property type="match status" value="1"/>
</dbReference>
<feature type="domain" description="Glycosyltransferase subfamily 4-like N-terminal" evidence="2">
    <location>
        <begin position="27"/>
        <end position="184"/>
    </location>
</feature>
<evidence type="ECO:0000259" key="2">
    <source>
        <dbReference type="Pfam" id="PF13439"/>
    </source>
</evidence>
<evidence type="ECO:0000259" key="1">
    <source>
        <dbReference type="Pfam" id="PF00534"/>
    </source>
</evidence>
<dbReference type="AlphaFoldDB" id="A0AAE4RZ42"/>
<dbReference type="Pfam" id="PF00534">
    <property type="entry name" value="Glycos_transf_1"/>
    <property type="match status" value="1"/>
</dbReference>
<dbReference type="Proteomes" id="UP001181347">
    <property type="component" value="Unassembled WGS sequence"/>
</dbReference>
<comment type="caution">
    <text evidence="3">The sequence shown here is derived from an EMBL/GenBank/DDBJ whole genome shotgun (WGS) entry which is preliminary data.</text>
</comment>
<dbReference type="EMBL" id="JAWDES010000006">
    <property type="protein sequence ID" value="MDU0261572.1"/>
    <property type="molecule type" value="Genomic_DNA"/>
</dbReference>
<feature type="domain" description="Glycosyl transferase family 1" evidence="1">
    <location>
        <begin position="191"/>
        <end position="333"/>
    </location>
</feature>
<dbReference type="GO" id="GO:0016757">
    <property type="term" value="F:glycosyltransferase activity"/>
    <property type="evidence" value="ECO:0007669"/>
    <property type="project" value="UniProtKB-KW"/>
</dbReference>
<name>A0AAE4RZ42_9BACT</name>
<dbReference type="Pfam" id="PF13439">
    <property type="entry name" value="Glyco_transf_4"/>
    <property type="match status" value="1"/>
</dbReference>
<dbReference type="InterPro" id="IPR001296">
    <property type="entry name" value="Glyco_trans_1"/>
</dbReference>
<sequence length="370" mass="42714">MKVLILNPILFTADNNVIPQVKSIKDTMIYNMCLGFKRLGHDVTLAAAEEYAPAEKEAYDFEILFFKSKCKKLFPPAMLPFSPELWPYIKENEKSFDLLISSEVFSFQSLLAARICPEKTIIWQELTDHQNKFHRLPSKIWHNVIVRLFMQRIAAVAPRSEPAYKFISKYMPQTVKQIVDHGINVDKFTYSEKKERQIISSSQLIHRKNIDGIIRIFQRFHEMEAYEDIKLLIAGRGEEEANLKKLVSELKLSESVRFLGFLPQQTLNKYIRESLCFLINTRKDLNMVSIPESIVSGTPILTNTQPASAGYIQANKLGIAKNQWGVDELKEIIDNNSFYVKNCIGYRDNLTNVHSAQLLTDIYKKSIQKQ</sequence>
<organism evidence="3 4">
    <name type="scientific">Alistipes finegoldii</name>
    <dbReference type="NCBI Taxonomy" id="214856"/>
    <lineage>
        <taxon>Bacteria</taxon>
        <taxon>Pseudomonadati</taxon>
        <taxon>Bacteroidota</taxon>
        <taxon>Bacteroidia</taxon>
        <taxon>Bacteroidales</taxon>
        <taxon>Rikenellaceae</taxon>
        <taxon>Alistipes</taxon>
    </lineage>
</organism>
<gene>
    <name evidence="3" type="ORF">RVH17_15925</name>
</gene>
<keyword evidence="3" id="KW-0328">Glycosyltransferase</keyword>
<keyword evidence="3" id="KW-0808">Transferase</keyword>
<dbReference type="Gene3D" id="3.40.50.2000">
    <property type="entry name" value="Glycogen Phosphorylase B"/>
    <property type="match status" value="2"/>
</dbReference>
<dbReference type="RefSeq" id="WP_022043727.1">
    <property type="nucleotide sequence ID" value="NZ_CATWOF010000013.1"/>
</dbReference>
<dbReference type="EC" id="2.4.-.-" evidence="3"/>
<dbReference type="InterPro" id="IPR028098">
    <property type="entry name" value="Glyco_trans_4-like_N"/>
</dbReference>
<reference evidence="3" key="1">
    <citation type="submission" date="2023-10" db="EMBL/GenBank/DDBJ databases">
        <title>Genome Sequence of the Bacteria from From Gut Wall in Crohn's Disease.</title>
        <authorList>
            <person name="Rodriguez-Palacios A."/>
        </authorList>
    </citation>
    <scope>NUCLEOTIDE SEQUENCE</scope>
    <source>
        <strain evidence="3">CavFT-hAR58</strain>
    </source>
</reference>
<evidence type="ECO:0000313" key="3">
    <source>
        <dbReference type="EMBL" id="MDU0261572.1"/>
    </source>
</evidence>
<dbReference type="InterPro" id="IPR050194">
    <property type="entry name" value="Glycosyltransferase_grp1"/>
</dbReference>
<accession>A0AAE4RZ42</accession>
<evidence type="ECO:0000313" key="4">
    <source>
        <dbReference type="Proteomes" id="UP001181347"/>
    </source>
</evidence>